<dbReference type="GO" id="GO:0050660">
    <property type="term" value="F:flavin adenine dinucleotide binding"/>
    <property type="evidence" value="ECO:0007669"/>
    <property type="project" value="InterPro"/>
</dbReference>
<reference evidence="8" key="1">
    <citation type="submission" date="2025-08" db="UniProtKB">
        <authorList>
            <consortium name="RefSeq"/>
        </authorList>
    </citation>
    <scope>IDENTIFICATION</scope>
</reference>
<protein>
    <submittedName>
        <fullName evidence="8">tRNA-dihydrouridine(16/17) synthase [NAD(P)(+)]-like</fullName>
    </submittedName>
</protein>
<proteinExistence type="predicted"/>
<evidence type="ECO:0000256" key="5">
    <source>
        <dbReference type="ARBA" id="ARBA00023002"/>
    </source>
</evidence>
<dbReference type="PANTHER" id="PTHR11082:SF37">
    <property type="entry name" value="TRNA-DIHYDROURIDINE(16_17) SYNTHASE [NAD(P)(+)]-LIKE"/>
    <property type="match status" value="1"/>
</dbReference>
<evidence type="ECO:0000259" key="7">
    <source>
        <dbReference type="Pfam" id="PF01207"/>
    </source>
</evidence>
<evidence type="ECO:0000313" key="8">
    <source>
        <dbReference type="RefSeq" id="XP_016492699.1"/>
    </source>
</evidence>
<dbReference type="PROSITE" id="PS01136">
    <property type="entry name" value="UPF0034"/>
    <property type="match status" value="1"/>
</dbReference>
<dbReference type="InterPro" id="IPR013785">
    <property type="entry name" value="Aldolase_TIM"/>
</dbReference>
<dbReference type="GO" id="GO:0017150">
    <property type="term" value="F:tRNA dihydrouridine synthase activity"/>
    <property type="evidence" value="ECO:0007669"/>
    <property type="project" value="InterPro"/>
</dbReference>
<dbReference type="Pfam" id="PF01207">
    <property type="entry name" value="Dus"/>
    <property type="match status" value="1"/>
</dbReference>
<keyword evidence="5" id="KW-0560">Oxidoreductase</keyword>
<evidence type="ECO:0000256" key="2">
    <source>
        <dbReference type="ARBA" id="ARBA00022630"/>
    </source>
</evidence>
<dbReference type="InterPro" id="IPR035587">
    <property type="entry name" value="DUS-like_FMN-bd"/>
</dbReference>
<dbReference type="RefSeq" id="XP_016492699.1">
    <property type="nucleotide sequence ID" value="XM_016637213.1"/>
</dbReference>
<dbReference type="AlphaFoldDB" id="A0A1S4BV05"/>
<dbReference type="KEGG" id="nta:107812178"/>
<keyword evidence="2" id="KW-0285">Flavoprotein</keyword>
<feature type="chain" id="PRO_5010175586" evidence="6">
    <location>
        <begin position="36"/>
        <end position="118"/>
    </location>
</feature>
<organism evidence="8">
    <name type="scientific">Nicotiana tabacum</name>
    <name type="common">Common tobacco</name>
    <dbReference type="NCBI Taxonomy" id="4097"/>
    <lineage>
        <taxon>Eukaryota</taxon>
        <taxon>Viridiplantae</taxon>
        <taxon>Streptophyta</taxon>
        <taxon>Embryophyta</taxon>
        <taxon>Tracheophyta</taxon>
        <taxon>Spermatophyta</taxon>
        <taxon>Magnoliopsida</taxon>
        <taxon>eudicotyledons</taxon>
        <taxon>Gunneridae</taxon>
        <taxon>Pentapetalae</taxon>
        <taxon>asterids</taxon>
        <taxon>lamiids</taxon>
        <taxon>Solanales</taxon>
        <taxon>Solanaceae</taxon>
        <taxon>Nicotianoideae</taxon>
        <taxon>Nicotianeae</taxon>
        <taxon>Nicotiana</taxon>
    </lineage>
</organism>
<dbReference type="InterPro" id="IPR018517">
    <property type="entry name" value="tRNA_hU_synthase_CS"/>
</dbReference>
<keyword evidence="4" id="KW-0819">tRNA processing</keyword>
<feature type="signal peptide" evidence="6">
    <location>
        <begin position="1"/>
        <end position="35"/>
    </location>
</feature>
<evidence type="ECO:0000256" key="6">
    <source>
        <dbReference type="SAM" id="SignalP"/>
    </source>
</evidence>
<comment type="cofactor">
    <cofactor evidence="1">
        <name>FMN</name>
        <dbReference type="ChEBI" id="CHEBI:58210"/>
    </cofactor>
</comment>
<keyword evidence="6" id="KW-0732">Signal</keyword>
<accession>A0A1S4BV05</accession>
<dbReference type="SUPFAM" id="SSF51395">
    <property type="entry name" value="FMN-linked oxidoreductases"/>
    <property type="match status" value="1"/>
</dbReference>
<dbReference type="Gene3D" id="3.20.20.70">
    <property type="entry name" value="Aldolase class I"/>
    <property type="match status" value="1"/>
</dbReference>
<sequence length="118" mass="12930">MAAAASRLLPRLHTSSTKQTTLLLLLSATFCYVQADHVSAFASSSSSPSNSSHERASIDNSELPFYSLLEAALKIEPYCDCVDINFGCPQQIAKRRNYGAFLMDGSPVSFQTSFTKWI</sequence>
<name>A0A1S4BV05_TOBAC</name>
<dbReference type="OrthoDB" id="272303at2759"/>
<keyword evidence="3" id="KW-0288">FMN</keyword>
<evidence type="ECO:0000256" key="3">
    <source>
        <dbReference type="ARBA" id="ARBA00022643"/>
    </source>
</evidence>
<evidence type="ECO:0000256" key="4">
    <source>
        <dbReference type="ARBA" id="ARBA00022694"/>
    </source>
</evidence>
<gene>
    <name evidence="8" type="primary">LOC107812178</name>
</gene>
<feature type="domain" description="DUS-like FMN-binding" evidence="7">
    <location>
        <begin position="68"/>
        <end position="104"/>
    </location>
</feature>
<dbReference type="PANTHER" id="PTHR11082">
    <property type="entry name" value="TRNA-DIHYDROURIDINE SYNTHASE"/>
    <property type="match status" value="1"/>
</dbReference>
<dbReference type="STRING" id="4097.A0A1S4BV05"/>
<dbReference type="PaxDb" id="4097-A0A1S4BV05"/>
<evidence type="ECO:0000256" key="1">
    <source>
        <dbReference type="ARBA" id="ARBA00001917"/>
    </source>
</evidence>